<dbReference type="EMBL" id="CAEZTU010000007">
    <property type="protein sequence ID" value="CAB4571668.1"/>
    <property type="molecule type" value="Genomic_DNA"/>
</dbReference>
<proteinExistence type="predicted"/>
<dbReference type="AlphaFoldDB" id="A0A6J6EF41"/>
<dbReference type="InterPro" id="IPR043758">
    <property type="entry name" value="DUF5703"/>
</dbReference>
<dbReference type="Pfam" id="PF18963">
    <property type="entry name" value="DUF5703"/>
    <property type="match status" value="1"/>
</dbReference>
<evidence type="ECO:0000313" key="1">
    <source>
        <dbReference type="EMBL" id="CAB4571668.1"/>
    </source>
</evidence>
<protein>
    <submittedName>
        <fullName evidence="1">Unannotated protein</fullName>
    </submittedName>
</protein>
<organism evidence="1">
    <name type="scientific">freshwater metagenome</name>
    <dbReference type="NCBI Taxonomy" id="449393"/>
    <lineage>
        <taxon>unclassified sequences</taxon>
        <taxon>metagenomes</taxon>
        <taxon>ecological metagenomes</taxon>
    </lineage>
</organism>
<gene>
    <name evidence="1" type="ORF">UFOPK1740_00281</name>
</gene>
<sequence length="61" mass="7533">MYSSWEIREVPLPKKVTRREAKELLTELAEYGRWELVRTRIYPNGVKRMWVKKRIQKVERT</sequence>
<name>A0A6J6EF41_9ZZZZ</name>
<accession>A0A6J6EF41</accession>
<reference evidence="1" key="1">
    <citation type="submission" date="2020-05" db="EMBL/GenBank/DDBJ databases">
        <authorList>
            <person name="Chiriac C."/>
            <person name="Salcher M."/>
            <person name="Ghai R."/>
            <person name="Kavagutti S V."/>
        </authorList>
    </citation>
    <scope>NUCLEOTIDE SEQUENCE</scope>
</reference>